<dbReference type="EMBL" id="VIIS01000623">
    <property type="protein sequence ID" value="KAF0306918.1"/>
    <property type="molecule type" value="Genomic_DNA"/>
</dbReference>
<evidence type="ECO:0000256" key="9">
    <source>
        <dbReference type="ARBA" id="ARBA00040505"/>
    </source>
</evidence>
<evidence type="ECO:0000256" key="3">
    <source>
        <dbReference type="ARBA" id="ARBA00022490"/>
    </source>
</evidence>
<dbReference type="AlphaFoldDB" id="A0A6A4WWV8"/>
<dbReference type="PANTHER" id="PTHR21064">
    <property type="entry name" value="AMINOGLYCOSIDE PHOSPHOTRANSFERASE DOMAIN-CONTAINING PROTEIN-RELATED"/>
    <property type="match status" value="1"/>
</dbReference>
<protein>
    <recommendedName>
        <fullName evidence="9">Hydroxylysine kinase</fullName>
        <ecNumber evidence="8">2.7.1.81</ecNumber>
    </recommendedName>
</protein>
<name>A0A6A4WWV8_AMPAM</name>
<evidence type="ECO:0000259" key="10">
    <source>
        <dbReference type="Pfam" id="PF01636"/>
    </source>
</evidence>
<dbReference type="Proteomes" id="UP000440578">
    <property type="component" value="Unassembled WGS sequence"/>
</dbReference>
<comment type="subcellular location">
    <subcellularLocation>
        <location evidence="1">Cytoplasm</location>
    </subcellularLocation>
</comment>
<comment type="caution">
    <text evidence="11">The sequence shown here is derived from an EMBL/GenBank/DDBJ whole genome shotgun (WGS) entry which is preliminary data.</text>
</comment>
<dbReference type="Pfam" id="PF01636">
    <property type="entry name" value="APH"/>
    <property type="match status" value="1"/>
</dbReference>
<dbReference type="InterPro" id="IPR002575">
    <property type="entry name" value="Aminoglycoside_PTrfase"/>
</dbReference>
<dbReference type="InterPro" id="IPR050249">
    <property type="entry name" value="Pseudomonas-type_ThrB"/>
</dbReference>
<dbReference type="OrthoDB" id="9973935at2759"/>
<dbReference type="GO" id="GO:0005737">
    <property type="term" value="C:cytoplasm"/>
    <property type="evidence" value="ECO:0007669"/>
    <property type="project" value="UniProtKB-SubCell"/>
</dbReference>
<dbReference type="FunFam" id="3.90.1200.10:FF:000007">
    <property type="entry name" value="hydroxylysine kinase isoform X1"/>
    <property type="match status" value="1"/>
</dbReference>
<evidence type="ECO:0000256" key="1">
    <source>
        <dbReference type="ARBA" id="ARBA00004496"/>
    </source>
</evidence>
<dbReference type="PANTHER" id="PTHR21064:SF1">
    <property type="entry name" value="HYDROXYLYSINE KINASE"/>
    <property type="match status" value="1"/>
</dbReference>
<comment type="function">
    <text evidence="7">Catalyzes the GTP-dependent phosphorylation of 5-hydroxy-L-lysine.</text>
</comment>
<evidence type="ECO:0000256" key="8">
    <source>
        <dbReference type="ARBA" id="ARBA00038873"/>
    </source>
</evidence>
<proteinExistence type="inferred from homology"/>
<keyword evidence="5 11" id="KW-0418">Kinase</keyword>
<dbReference type="SUPFAM" id="SSF56112">
    <property type="entry name" value="Protein kinase-like (PK-like)"/>
    <property type="match status" value="1"/>
</dbReference>
<dbReference type="GO" id="GO:0047992">
    <property type="term" value="F:hydroxylysine kinase activity"/>
    <property type="evidence" value="ECO:0007669"/>
    <property type="project" value="UniProtKB-EC"/>
</dbReference>
<evidence type="ECO:0000313" key="12">
    <source>
        <dbReference type="Proteomes" id="UP000440578"/>
    </source>
</evidence>
<evidence type="ECO:0000256" key="5">
    <source>
        <dbReference type="ARBA" id="ARBA00022777"/>
    </source>
</evidence>
<comment type="similarity">
    <text evidence="2">Belongs to the aminoglycoside phosphotransferase family.</text>
</comment>
<sequence>MVAPVHSNPFIKEVCPDGYTLKALNSVESKRPAIVEAHNQLMWKLKDEGFSVPYPTRTVSNTEWSVERLTKTAGPRWRPQDDSEPASDHVVRLLAFVPGQILHSVPYTPTLIFEMGEMASRIANCLKDFHHPVYDKLDSSWYLRSVPRVAQFTWVVKDQTRRHMAEQAVERFTKEVVPVIDQLPQGMLHGDLNEQNLLVSPGADGQQHIAGLIDFGDSHRSALVFELALVIMYMMVDCPAELPRLDVGGHALAGYRRHRALTPSELKVLKTCVCARFAQSLVLGAYAHHQNPANEYVLMTATNGWTAFAAIWEEPEERLYARWEAIGRERWAS</sequence>
<keyword evidence="3" id="KW-0963">Cytoplasm</keyword>
<evidence type="ECO:0000256" key="2">
    <source>
        <dbReference type="ARBA" id="ARBA00006219"/>
    </source>
</evidence>
<dbReference type="Gene3D" id="3.90.1200.10">
    <property type="match status" value="1"/>
</dbReference>
<keyword evidence="12" id="KW-1185">Reference proteome</keyword>
<comment type="catalytic activity">
    <reaction evidence="6">
        <text>(5R)-5-hydroxy-L-lysine + GTP = (5R)-5-phosphooxy-L-lysine + GDP + H(+)</text>
        <dbReference type="Rhea" id="RHEA:19049"/>
        <dbReference type="ChEBI" id="CHEBI:15378"/>
        <dbReference type="ChEBI" id="CHEBI:37565"/>
        <dbReference type="ChEBI" id="CHEBI:57882"/>
        <dbReference type="ChEBI" id="CHEBI:58189"/>
        <dbReference type="ChEBI" id="CHEBI:58357"/>
        <dbReference type="EC" id="2.7.1.81"/>
    </reaction>
</comment>
<keyword evidence="4" id="KW-0808">Transferase</keyword>
<gene>
    <name evidence="11" type="primary">HYKK_2</name>
    <name evidence="11" type="ORF">FJT64_021689</name>
</gene>
<feature type="domain" description="Aminoglycoside phosphotransferase" evidence="10">
    <location>
        <begin position="75"/>
        <end position="261"/>
    </location>
</feature>
<accession>A0A6A4WWV8</accession>
<dbReference type="InterPro" id="IPR011009">
    <property type="entry name" value="Kinase-like_dom_sf"/>
</dbReference>
<evidence type="ECO:0000313" key="11">
    <source>
        <dbReference type="EMBL" id="KAF0306918.1"/>
    </source>
</evidence>
<evidence type="ECO:0000256" key="6">
    <source>
        <dbReference type="ARBA" id="ARBA00036820"/>
    </source>
</evidence>
<reference evidence="11 12" key="1">
    <citation type="submission" date="2019-07" db="EMBL/GenBank/DDBJ databases">
        <title>Draft genome assembly of a fouling barnacle, Amphibalanus amphitrite (Darwin, 1854): The first reference genome for Thecostraca.</title>
        <authorList>
            <person name="Kim W."/>
        </authorList>
    </citation>
    <scope>NUCLEOTIDE SEQUENCE [LARGE SCALE GENOMIC DNA]</scope>
    <source>
        <strain evidence="11">SNU_AA5</strain>
        <tissue evidence="11">Soma without cirri and trophi</tissue>
    </source>
</reference>
<dbReference type="EC" id="2.7.1.81" evidence="8"/>
<evidence type="ECO:0000256" key="7">
    <source>
        <dbReference type="ARBA" id="ARBA00037368"/>
    </source>
</evidence>
<organism evidence="11 12">
    <name type="scientific">Amphibalanus amphitrite</name>
    <name type="common">Striped barnacle</name>
    <name type="synonym">Balanus amphitrite</name>
    <dbReference type="NCBI Taxonomy" id="1232801"/>
    <lineage>
        <taxon>Eukaryota</taxon>
        <taxon>Metazoa</taxon>
        <taxon>Ecdysozoa</taxon>
        <taxon>Arthropoda</taxon>
        <taxon>Crustacea</taxon>
        <taxon>Multicrustacea</taxon>
        <taxon>Cirripedia</taxon>
        <taxon>Thoracica</taxon>
        <taxon>Thoracicalcarea</taxon>
        <taxon>Balanomorpha</taxon>
        <taxon>Balanoidea</taxon>
        <taxon>Balanidae</taxon>
        <taxon>Amphibalaninae</taxon>
        <taxon>Amphibalanus</taxon>
    </lineage>
</organism>
<evidence type="ECO:0000256" key="4">
    <source>
        <dbReference type="ARBA" id="ARBA00022679"/>
    </source>
</evidence>